<evidence type="ECO:0000256" key="1">
    <source>
        <dbReference type="ARBA" id="ARBA00022729"/>
    </source>
</evidence>
<organism evidence="4 5">
    <name type="scientific">Strigamia maritima</name>
    <name type="common">European centipede</name>
    <name type="synonym">Geophilus maritimus</name>
    <dbReference type="NCBI Taxonomy" id="126957"/>
    <lineage>
        <taxon>Eukaryota</taxon>
        <taxon>Metazoa</taxon>
        <taxon>Ecdysozoa</taxon>
        <taxon>Arthropoda</taxon>
        <taxon>Myriapoda</taxon>
        <taxon>Chilopoda</taxon>
        <taxon>Pleurostigmophora</taxon>
        <taxon>Geophilomorpha</taxon>
        <taxon>Linotaeniidae</taxon>
        <taxon>Strigamia</taxon>
    </lineage>
</organism>
<dbReference type="PANTHER" id="PTHR33562:SF14">
    <property type="entry name" value="PROTEIN QUIVER"/>
    <property type="match status" value="1"/>
</dbReference>
<dbReference type="Pfam" id="PF17064">
    <property type="entry name" value="QVR"/>
    <property type="match status" value="1"/>
</dbReference>
<evidence type="ECO:0008006" key="6">
    <source>
        <dbReference type="Google" id="ProtNLM"/>
    </source>
</evidence>
<dbReference type="PANTHER" id="PTHR33562">
    <property type="entry name" value="ATILLA, ISOFORM B-RELATED-RELATED"/>
    <property type="match status" value="1"/>
</dbReference>
<evidence type="ECO:0000313" key="4">
    <source>
        <dbReference type="EnsemblMetazoa" id="SMAR005671-PA"/>
    </source>
</evidence>
<evidence type="ECO:0000256" key="2">
    <source>
        <dbReference type="ARBA" id="ARBA00023180"/>
    </source>
</evidence>
<dbReference type="InterPro" id="IPR031424">
    <property type="entry name" value="QVR-like"/>
</dbReference>
<evidence type="ECO:0000256" key="3">
    <source>
        <dbReference type="SAM" id="SignalP"/>
    </source>
</evidence>
<dbReference type="GO" id="GO:0030431">
    <property type="term" value="P:sleep"/>
    <property type="evidence" value="ECO:0007669"/>
    <property type="project" value="InterPro"/>
</dbReference>
<dbReference type="GO" id="GO:0032222">
    <property type="term" value="P:regulation of synaptic transmission, cholinergic"/>
    <property type="evidence" value="ECO:0007669"/>
    <property type="project" value="InterPro"/>
</dbReference>
<dbReference type="OMA" id="VIRTCGF"/>
<dbReference type="InterPro" id="IPR050975">
    <property type="entry name" value="Sleep_regulator"/>
</dbReference>
<dbReference type="eggNOG" id="ENOG502S5PS">
    <property type="taxonomic scope" value="Eukaryota"/>
</dbReference>
<dbReference type="Proteomes" id="UP000014500">
    <property type="component" value="Unassembled WGS sequence"/>
</dbReference>
<keyword evidence="1 3" id="KW-0732">Signal</keyword>
<keyword evidence="5" id="KW-1185">Reference proteome</keyword>
<dbReference type="PhylomeDB" id="T1IWU5"/>
<evidence type="ECO:0000313" key="5">
    <source>
        <dbReference type="Proteomes" id="UP000014500"/>
    </source>
</evidence>
<reference evidence="5" key="1">
    <citation type="submission" date="2011-05" db="EMBL/GenBank/DDBJ databases">
        <authorList>
            <person name="Richards S.R."/>
            <person name="Qu J."/>
            <person name="Jiang H."/>
            <person name="Jhangiani S.N."/>
            <person name="Agravi P."/>
            <person name="Goodspeed R."/>
            <person name="Gross S."/>
            <person name="Mandapat C."/>
            <person name="Jackson L."/>
            <person name="Mathew T."/>
            <person name="Pu L."/>
            <person name="Thornton R."/>
            <person name="Saada N."/>
            <person name="Wilczek-Boney K.B."/>
            <person name="Lee S."/>
            <person name="Kovar C."/>
            <person name="Wu Y."/>
            <person name="Scherer S.E."/>
            <person name="Worley K.C."/>
            <person name="Muzny D.M."/>
            <person name="Gibbs R."/>
        </authorList>
    </citation>
    <scope>NUCLEOTIDE SEQUENCE</scope>
    <source>
        <strain evidence="5">Brora</strain>
    </source>
</reference>
<dbReference type="HOGENOM" id="CLU_126345_1_0_1"/>
<sequence length="143" mass="16286">MKWLFISFVAVLTFCLIFTSVFGRTCYVCDTYKDPIGCRTESLNDTYLKSCEELHGTKSNVYFCRKINQYVEKLMGVSDERVVRQCGWEETTRACYNRAGFGSRLTVCTCYEKDGCNSAAHLPISWILIMTTAAASLSLRHLL</sequence>
<reference evidence="4" key="2">
    <citation type="submission" date="2015-02" db="UniProtKB">
        <authorList>
            <consortium name="EnsemblMetazoa"/>
        </authorList>
    </citation>
    <scope>IDENTIFICATION</scope>
</reference>
<feature type="chain" id="PRO_5004579657" description="Protein sleepless" evidence="3">
    <location>
        <begin position="24"/>
        <end position="143"/>
    </location>
</feature>
<proteinExistence type="predicted"/>
<name>T1IWU5_STRMM</name>
<accession>T1IWU5</accession>
<keyword evidence="2" id="KW-0325">Glycoprotein</keyword>
<protein>
    <recommendedName>
        <fullName evidence="6">Protein sleepless</fullName>
    </recommendedName>
</protein>
<dbReference type="AlphaFoldDB" id="T1IWU5"/>
<dbReference type="EMBL" id="JH431630">
    <property type="status" value="NOT_ANNOTATED_CDS"/>
    <property type="molecule type" value="Genomic_DNA"/>
</dbReference>
<dbReference type="EnsemblMetazoa" id="SMAR005671-RA">
    <property type="protein sequence ID" value="SMAR005671-PA"/>
    <property type="gene ID" value="SMAR005671"/>
</dbReference>
<feature type="signal peptide" evidence="3">
    <location>
        <begin position="1"/>
        <end position="23"/>
    </location>
</feature>